<reference evidence="3 4" key="1">
    <citation type="journal article" date="2016" name="Nat. Commun.">
        <title>Thousands of microbial genomes shed light on interconnected biogeochemical processes in an aquifer system.</title>
        <authorList>
            <person name="Anantharaman K."/>
            <person name="Brown C.T."/>
            <person name="Hug L.A."/>
            <person name="Sharon I."/>
            <person name="Castelle C.J."/>
            <person name="Probst A.J."/>
            <person name="Thomas B.C."/>
            <person name="Singh A."/>
            <person name="Wilkins M.J."/>
            <person name="Karaoz U."/>
            <person name="Brodie E.L."/>
            <person name="Williams K.H."/>
            <person name="Hubbard S.S."/>
            <person name="Banfield J.F."/>
        </authorList>
    </citation>
    <scope>NUCLEOTIDE SEQUENCE [LARGE SCALE GENOMIC DNA]</scope>
</reference>
<dbReference type="InterPro" id="IPR050807">
    <property type="entry name" value="TransReg_Diox_bact_type"/>
</dbReference>
<dbReference type="STRING" id="1798384.A3D03_05560"/>
<keyword evidence="1" id="KW-0238">DNA-binding</keyword>
<dbReference type="AlphaFoldDB" id="A0A1F6A837"/>
<dbReference type="Proteomes" id="UP000177092">
    <property type="component" value="Unassembled WGS sequence"/>
</dbReference>
<dbReference type="GO" id="GO:0005829">
    <property type="term" value="C:cytosol"/>
    <property type="evidence" value="ECO:0007669"/>
    <property type="project" value="TreeGrafter"/>
</dbReference>
<dbReference type="Gene3D" id="1.10.260.40">
    <property type="entry name" value="lambda repressor-like DNA-binding domains"/>
    <property type="match status" value="1"/>
</dbReference>
<dbReference type="GO" id="GO:0003700">
    <property type="term" value="F:DNA-binding transcription factor activity"/>
    <property type="evidence" value="ECO:0007669"/>
    <property type="project" value="TreeGrafter"/>
</dbReference>
<evidence type="ECO:0000313" key="3">
    <source>
        <dbReference type="EMBL" id="OGG20724.1"/>
    </source>
</evidence>
<dbReference type="CDD" id="cd00093">
    <property type="entry name" value="HTH_XRE"/>
    <property type="match status" value="1"/>
</dbReference>
<gene>
    <name evidence="3" type="ORF">A3D03_05560</name>
</gene>
<dbReference type="PROSITE" id="PS50943">
    <property type="entry name" value="HTH_CROC1"/>
    <property type="match status" value="1"/>
</dbReference>
<evidence type="ECO:0000256" key="1">
    <source>
        <dbReference type="ARBA" id="ARBA00023125"/>
    </source>
</evidence>
<dbReference type="PANTHER" id="PTHR46797">
    <property type="entry name" value="HTH-TYPE TRANSCRIPTIONAL REGULATOR"/>
    <property type="match status" value="1"/>
</dbReference>
<dbReference type="PANTHER" id="PTHR46797:SF1">
    <property type="entry name" value="METHYLPHOSPHONATE SYNTHASE"/>
    <property type="match status" value="1"/>
</dbReference>
<organism evidence="3 4">
    <name type="scientific">Candidatus Gottesmanbacteria bacterium RIFCSPHIGHO2_02_FULL_40_13</name>
    <dbReference type="NCBI Taxonomy" id="1798384"/>
    <lineage>
        <taxon>Bacteria</taxon>
        <taxon>Candidatus Gottesmaniibacteriota</taxon>
    </lineage>
</organism>
<evidence type="ECO:0000259" key="2">
    <source>
        <dbReference type="PROSITE" id="PS50943"/>
    </source>
</evidence>
<feature type="domain" description="HTH cro/C1-type" evidence="2">
    <location>
        <begin position="39"/>
        <end position="92"/>
    </location>
</feature>
<evidence type="ECO:0000313" key="4">
    <source>
        <dbReference type="Proteomes" id="UP000177092"/>
    </source>
</evidence>
<proteinExistence type="predicted"/>
<dbReference type="InterPro" id="IPR001387">
    <property type="entry name" value="Cro/C1-type_HTH"/>
</dbReference>
<dbReference type="EMBL" id="MFJN01000036">
    <property type="protein sequence ID" value="OGG20724.1"/>
    <property type="molecule type" value="Genomic_DNA"/>
</dbReference>
<dbReference type="SMART" id="SM00530">
    <property type="entry name" value="HTH_XRE"/>
    <property type="match status" value="1"/>
</dbReference>
<dbReference type="GO" id="GO:0003677">
    <property type="term" value="F:DNA binding"/>
    <property type="evidence" value="ECO:0007669"/>
    <property type="project" value="UniProtKB-KW"/>
</dbReference>
<accession>A0A1F6A837</accession>
<dbReference type="InterPro" id="IPR010982">
    <property type="entry name" value="Lambda_DNA-bd_dom_sf"/>
</dbReference>
<protein>
    <recommendedName>
        <fullName evidence="2">HTH cro/C1-type domain-containing protein</fullName>
    </recommendedName>
</protein>
<comment type="caution">
    <text evidence="3">The sequence shown here is derived from an EMBL/GenBank/DDBJ whole genome shotgun (WGS) entry which is preliminary data.</text>
</comment>
<name>A0A1F6A837_9BACT</name>
<sequence>MKNKLLYTFEEDLARRIKNPKFQKLWNESEIEYLLAKKLIEKRLLKKISQRELARKLNTSQAVISRIETMRGNPTLSLLKKIASALDTRLYLQFK</sequence>
<dbReference type="SUPFAM" id="SSF47413">
    <property type="entry name" value="lambda repressor-like DNA-binding domains"/>
    <property type="match status" value="1"/>
</dbReference>
<dbReference type="Pfam" id="PF01381">
    <property type="entry name" value="HTH_3"/>
    <property type="match status" value="1"/>
</dbReference>